<dbReference type="AlphaFoldDB" id="E9H1F8"/>
<evidence type="ECO:0000256" key="2">
    <source>
        <dbReference type="SAM" id="SignalP"/>
    </source>
</evidence>
<protein>
    <submittedName>
        <fullName evidence="3">Uncharacterized protein</fullName>
    </submittedName>
</protein>
<evidence type="ECO:0000313" key="4">
    <source>
        <dbReference type="Proteomes" id="UP000000305"/>
    </source>
</evidence>
<sequence length="313" mass="33301">MFRSISVLWLVAACCLVCPAVESSSEIESSISTGSTGHPMPGSLRFYGVTKTMKTTTTVVHLYTRYVHQTCLMVTFGTAECQQTTPPPPTTTTTTTTTPTPVTVTPGTTSAPVPTTTQPAFQVVTGQFKPSVWTNITVNKLSPPNLNLLPPLPVIGSGLAGLFNKPAPINIKVSANATASISPGNGRRRRSEILLEKIRPSLVRSVEMTASPDVSLGESIKQDVAVEASRAEESQQYQIAGLMAHHFAERALPLILGSSSNPITIVRLDPVTVTVSQTVTSKFPFDKPSDRVTLAYAGCVPSDVVAMNLPHCV</sequence>
<dbReference type="HOGENOM" id="CLU_889235_0_0_1"/>
<reference evidence="3 4" key="1">
    <citation type="journal article" date="2011" name="Science">
        <title>The ecoresponsive genome of Daphnia pulex.</title>
        <authorList>
            <person name="Colbourne J.K."/>
            <person name="Pfrender M.E."/>
            <person name="Gilbert D."/>
            <person name="Thomas W.K."/>
            <person name="Tucker A."/>
            <person name="Oakley T.H."/>
            <person name="Tokishita S."/>
            <person name="Aerts A."/>
            <person name="Arnold G.J."/>
            <person name="Basu M.K."/>
            <person name="Bauer D.J."/>
            <person name="Caceres C.E."/>
            <person name="Carmel L."/>
            <person name="Casola C."/>
            <person name="Choi J.H."/>
            <person name="Detter J.C."/>
            <person name="Dong Q."/>
            <person name="Dusheyko S."/>
            <person name="Eads B.D."/>
            <person name="Frohlich T."/>
            <person name="Geiler-Samerotte K.A."/>
            <person name="Gerlach D."/>
            <person name="Hatcher P."/>
            <person name="Jogdeo S."/>
            <person name="Krijgsveld J."/>
            <person name="Kriventseva E.V."/>
            <person name="Kultz D."/>
            <person name="Laforsch C."/>
            <person name="Lindquist E."/>
            <person name="Lopez J."/>
            <person name="Manak J.R."/>
            <person name="Muller J."/>
            <person name="Pangilinan J."/>
            <person name="Patwardhan R.P."/>
            <person name="Pitluck S."/>
            <person name="Pritham E.J."/>
            <person name="Rechtsteiner A."/>
            <person name="Rho M."/>
            <person name="Rogozin I.B."/>
            <person name="Sakarya O."/>
            <person name="Salamov A."/>
            <person name="Schaack S."/>
            <person name="Shapiro H."/>
            <person name="Shiga Y."/>
            <person name="Skalitzky C."/>
            <person name="Smith Z."/>
            <person name="Souvorov A."/>
            <person name="Sung W."/>
            <person name="Tang Z."/>
            <person name="Tsuchiya D."/>
            <person name="Tu H."/>
            <person name="Vos H."/>
            <person name="Wang M."/>
            <person name="Wolf Y.I."/>
            <person name="Yamagata H."/>
            <person name="Yamada T."/>
            <person name="Ye Y."/>
            <person name="Shaw J.R."/>
            <person name="Andrews J."/>
            <person name="Crease T.J."/>
            <person name="Tang H."/>
            <person name="Lucas S.M."/>
            <person name="Robertson H.M."/>
            <person name="Bork P."/>
            <person name="Koonin E.V."/>
            <person name="Zdobnov E.M."/>
            <person name="Grigoriev I.V."/>
            <person name="Lynch M."/>
            <person name="Boore J.L."/>
        </authorList>
    </citation>
    <scope>NUCLEOTIDE SEQUENCE [LARGE SCALE GENOMIC DNA]</scope>
</reference>
<dbReference type="OrthoDB" id="6370286at2759"/>
<dbReference type="Proteomes" id="UP000000305">
    <property type="component" value="Unassembled WGS sequence"/>
</dbReference>
<evidence type="ECO:0000256" key="1">
    <source>
        <dbReference type="SAM" id="MobiDB-lite"/>
    </source>
</evidence>
<dbReference type="InParanoid" id="E9H1F8"/>
<name>E9H1F8_DAPPU</name>
<feature type="region of interest" description="Disordered" evidence="1">
    <location>
        <begin position="80"/>
        <end position="115"/>
    </location>
</feature>
<dbReference type="KEGG" id="dpx:DAPPUDRAFT_108797"/>
<feature type="signal peptide" evidence="2">
    <location>
        <begin position="1"/>
        <end position="23"/>
    </location>
</feature>
<feature type="chain" id="PRO_5003240740" evidence="2">
    <location>
        <begin position="24"/>
        <end position="313"/>
    </location>
</feature>
<organism evidence="3 4">
    <name type="scientific">Daphnia pulex</name>
    <name type="common">Water flea</name>
    <dbReference type="NCBI Taxonomy" id="6669"/>
    <lineage>
        <taxon>Eukaryota</taxon>
        <taxon>Metazoa</taxon>
        <taxon>Ecdysozoa</taxon>
        <taxon>Arthropoda</taxon>
        <taxon>Crustacea</taxon>
        <taxon>Branchiopoda</taxon>
        <taxon>Diplostraca</taxon>
        <taxon>Cladocera</taxon>
        <taxon>Anomopoda</taxon>
        <taxon>Daphniidae</taxon>
        <taxon>Daphnia</taxon>
    </lineage>
</organism>
<feature type="compositionally biased region" description="Low complexity" evidence="1">
    <location>
        <begin position="91"/>
        <end position="115"/>
    </location>
</feature>
<proteinExistence type="predicted"/>
<dbReference type="EMBL" id="GL732583">
    <property type="protein sequence ID" value="EFX74505.1"/>
    <property type="molecule type" value="Genomic_DNA"/>
</dbReference>
<keyword evidence="4" id="KW-1185">Reference proteome</keyword>
<keyword evidence="2" id="KW-0732">Signal</keyword>
<gene>
    <name evidence="3" type="ORF">DAPPUDRAFT_108797</name>
</gene>
<accession>E9H1F8</accession>
<evidence type="ECO:0000313" key="3">
    <source>
        <dbReference type="EMBL" id="EFX74505.1"/>
    </source>
</evidence>